<dbReference type="Proteomes" id="UP000331127">
    <property type="component" value="Unassembled WGS sequence"/>
</dbReference>
<reference evidence="8 9" key="1">
    <citation type="submission" date="2019-10" db="EMBL/GenBank/DDBJ databases">
        <title>Whole genome shotgun sequence of Acrocarpospora macrocephala NBRC 16266.</title>
        <authorList>
            <person name="Ichikawa N."/>
            <person name="Kimura A."/>
            <person name="Kitahashi Y."/>
            <person name="Komaki H."/>
            <person name="Oguchi A."/>
        </authorList>
    </citation>
    <scope>NUCLEOTIDE SEQUENCE [LARGE SCALE GENOMIC DNA]</scope>
    <source>
        <strain evidence="8 9">NBRC 16266</strain>
    </source>
</reference>
<name>A0A5M3WQ08_9ACTN</name>
<dbReference type="AlphaFoldDB" id="A0A5M3WQ08"/>
<evidence type="ECO:0000256" key="1">
    <source>
        <dbReference type="ARBA" id="ARBA00009080"/>
    </source>
</evidence>
<dbReference type="InterPro" id="IPR029154">
    <property type="entry name" value="HIBADH-like_NADP-bd"/>
</dbReference>
<evidence type="ECO:0000259" key="6">
    <source>
        <dbReference type="Pfam" id="PF03446"/>
    </source>
</evidence>
<evidence type="ECO:0000256" key="3">
    <source>
        <dbReference type="ARBA" id="ARBA00023027"/>
    </source>
</evidence>
<dbReference type="InterPro" id="IPR015815">
    <property type="entry name" value="HIBADH-related"/>
</dbReference>
<comment type="caution">
    <text evidence="8">The sequence shown here is derived from an EMBL/GenBank/DDBJ whole genome shotgun (WGS) entry which is preliminary data.</text>
</comment>
<accession>A0A5M3WQ08</accession>
<evidence type="ECO:0000256" key="5">
    <source>
        <dbReference type="SAM" id="MobiDB-lite"/>
    </source>
</evidence>
<evidence type="ECO:0000313" key="8">
    <source>
        <dbReference type="EMBL" id="GES08328.1"/>
    </source>
</evidence>
<dbReference type="PIRSF" id="PIRSF000103">
    <property type="entry name" value="HIBADH"/>
    <property type="match status" value="1"/>
</dbReference>
<feature type="region of interest" description="Disordered" evidence="5">
    <location>
        <begin position="303"/>
        <end position="326"/>
    </location>
</feature>
<dbReference type="InterPro" id="IPR013328">
    <property type="entry name" value="6PGD_dom2"/>
</dbReference>
<proteinExistence type="inferred from homology"/>
<evidence type="ECO:0000259" key="7">
    <source>
        <dbReference type="Pfam" id="PF14833"/>
    </source>
</evidence>
<keyword evidence="9" id="KW-1185">Reference proteome</keyword>
<dbReference type="InterPro" id="IPR006115">
    <property type="entry name" value="6PGDH_NADP-bd"/>
</dbReference>
<feature type="active site" evidence="4">
    <location>
        <position position="178"/>
    </location>
</feature>
<dbReference type="Pfam" id="PF03446">
    <property type="entry name" value="NAD_binding_2"/>
    <property type="match status" value="1"/>
</dbReference>
<dbReference type="Gene3D" id="1.10.1040.10">
    <property type="entry name" value="N-(1-d-carboxylethyl)-l-norvaline Dehydrogenase, domain 2"/>
    <property type="match status" value="1"/>
</dbReference>
<dbReference type="InterPro" id="IPR008927">
    <property type="entry name" value="6-PGluconate_DH-like_C_sf"/>
</dbReference>
<organism evidence="8 9">
    <name type="scientific">Acrocarpospora macrocephala</name>
    <dbReference type="NCBI Taxonomy" id="150177"/>
    <lineage>
        <taxon>Bacteria</taxon>
        <taxon>Bacillati</taxon>
        <taxon>Actinomycetota</taxon>
        <taxon>Actinomycetes</taxon>
        <taxon>Streptosporangiales</taxon>
        <taxon>Streptosporangiaceae</taxon>
        <taxon>Acrocarpospora</taxon>
    </lineage>
</organism>
<dbReference type="RefSeq" id="WP_170322403.1">
    <property type="nucleotide sequence ID" value="NZ_BAAAHL010000038.1"/>
</dbReference>
<keyword evidence="2" id="KW-0560">Oxidoreductase</keyword>
<dbReference type="SUPFAM" id="SSF48179">
    <property type="entry name" value="6-phosphogluconate dehydrogenase C-terminal domain-like"/>
    <property type="match status" value="1"/>
</dbReference>
<dbReference type="EMBL" id="BLAE01000010">
    <property type="protein sequence ID" value="GES08328.1"/>
    <property type="molecule type" value="Genomic_DNA"/>
</dbReference>
<dbReference type="Gene3D" id="3.40.50.720">
    <property type="entry name" value="NAD(P)-binding Rossmann-like Domain"/>
    <property type="match status" value="1"/>
</dbReference>
<keyword evidence="3" id="KW-0520">NAD</keyword>
<dbReference type="PANTHER" id="PTHR43060:SF15">
    <property type="entry name" value="3-HYDROXYISOBUTYRATE DEHYDROGENASE-LIKE 1, MITOCHONDRIAL-RELATED"/>
    <property type="match status" value="1"/>
</dbReference>
<sequence>MMDSRAPDRVVCVVGLGNLGGAVATRLAAAGFRTYGFDIAAAARQRSADAGVQVCDRLADAVADASAVITSLPDGAAVTEAWLGRGGLVESARPGTYLIELSTIGPDTMRAVADRAAAADLKVIDAPVSGGPMDAVKGQLVVIVGGDEPDIAAVHDVLHAVGGTVHFSGPVGSAKTVKLVNNLITNATVLVSAEAFQIGVAAGLEPRRLFDLLSQMGGGKSHHFQKRFPWVLERDYDARFSIRLAEKDFRLGLELADSVGVPPPAASAMRSIYAVAMAEGLADDDIVGLVQLYERWTKPARVTEGPAAASADPAGSGAIGDGRKQR</sequence>
<dbReference type="PANTHER" id="PTHR43060">
    <property type="entry name" value="3-HYDROXYISOBUTYRATE DEHYDROGENASE-LIKE 1, MITOCHONDRIAL-RELATED"/>
    <property type="match status" value="1"/>
</dbReference>
<dbReference type="InterPro" id="IPR036291">
    <property type="entry name" value="NAD(P)-bd_dom_sf"/>
</dbReference>
<feature type="domain" description="3-hydroxyisobutyrate dehydrogenase-like NAD-binding" evidence="7">
    <location>
        <begin position="172"/>
        <end position="293"/>
    </location>
</feature>
<feature type="domain" description="6-phosphogluconate dehydrogenase NADP-binding" evidence="6">
    <location>
        <begin position="11"/>
        <end position="166"/>
    </location>
</feature>
<dbReference type="Pfam" id="PF14833">
    <property type="entry name" value="NAD_binding_11"/>
    <property type="match status" value="1"/>
</dbReference>
<dbReference type="GO" id="GO:0051287">
    <property type="term" value="F:NAD binding"/>
    <property type="evidence" value="ECO:0007669"/>
    <property type="project" value="InterPro"/>
</dbReference>
<protein>
    <submittedName>
        <fullName evidence="8">3-hydroxyisobutyrate dehydrogenase</fullName>
    </submittedName>
</protein>
<feature type="compositionally biased region" description="Low complexity" evidence="5">
    <location>
        <begin position="305"/>
        <end position="316"/>
    </location>
</feature>
<evidence type="ECO:0000256" key="4">
    <source>
        <dbReference type="PIRSR" id="PIRSR000103-1"/>
    </source>
</evidence>
<evidence type="ECO:0000313" key="9">
    <source>
        <dbReference type="Proteomes" id="UP000331127"/>
    </source>
</evidence>
<dbReference type="GO" id="GO:0016491">
    <property type="term" value="F:oxidoreductase activity"/>
    <property type="evidence" value="ECO:0007669"/>
    <property type="project" value="UniProtKB-KW"/>
</dbReference>
<gene>
    <name evidence="8" type="primary">mmsB_2</name>
    <name evidence="8" type="ORF">Amac_019240</name>
</gene>
<comment type="similarity">
    <text evidence="1">Belongs to the HIBADH-related family.</text>
</comment>
<evidence type="ECO:0000256" key="2">
    <source>
        <dbReference type="ARBA" id="ARBA00023002"/>
    </source>
</evidence>
<dbReference type="GO" id="GO:0050661">
    <property type="term" value="F:NADP binding"/>
    <property type="evidence" value="ECO:0007669"/>
    <property type="project" value="InterPro"/>
</dbReference>
<dbReference type="SUPFAM" id="SSF51735">
    <property type="entry name" value="NAD(P)-binding Rossmann-fold domains"/>
    <property type="match status" value="1"/>
</dbReference>